<dbReference type="PANTHER" id="PTHR40074">
    <property type="entry name" value="O-ACETYLTRANSFERASE WECH"/>
    <property type="match status" value="1"/>
</dbReference>
<sequence length="400" mass="46604">MGKRVSYPALDRMKYAGAIMVIMIHCDTLIPQAETNFFIKNIICRIAVPFFFVSSSFFIRKGMQMRPEYLKEYFLHLINSYVVWSILFLPMGLDWIHQNQEVPIELLPAALFVGFVHIGTYYHLWYIPAFILSVIFIVNLLKRFSYQKVFVISLVLYLFGSLETYYGLLPSGWFKDFFDLVIRLTFTTRNGLFFGMIFTLIGFFIYDHQEKLSRMGKHSSSFLLLFGSLFVLEGLFLSHIHRLDMNFILMLVPLSFFLFLWLLSKNPTQNSCLKKLRELSQYYYFIHPICIVLVEETGKALKLSMLSSGILSFLTILFLTHVFAKVIIHIRSKPLRPALLLKTLFASIGLTLILAGSLYQFKVSSAVIKFEFVPCIWVISSFFSLFFFMNWRMVLPAVKN</sequence>
<reference evidence="9" key="2">
    <citation type="submission" date="2023-03" db="EMBL/GenBank/DDBJ databases">
        <authorList>
            <person name="Shen W."/>
            <person name="Cai J."/>
        </authorList>
    </citation>
    <scope>NUCLEOTIDE SEQUENCE</scope>
    <source>
        <strain evidence="9">K69-2</strain>
    </source>
</reference>
<keyword evidence="9" id="KW-0808">Transferase</keyword>
<evidence type="ECO:0000313" key="11">
    <source>
        <dbReference type="Proteomes" id="UP000254807"/>
    </source>
</evidence>
<keyword evidence="5 7" id="KW-1133">Transmembrane helix</keyword>
<dbReference type="EMBL" id="UFYW01000001">
    <property type="protein sequence ID" value="STD84400.1"/>
    <property type="molecule type" value="Genomic_DNA"/>
</dbReference>
<dbReference type="GO" id="GO:0016853">
    <property type="term" value="F:isomerase activity"/>
    <property type="evidence" value="ECO:0007669"/>
    <property type="project" value="UniProtKB-KW"/>
</dbReference>
<feature type="transmembrane region" description="Helical" evidence="7">
    <location>
        <begin position="73"/>
        <end position="90"/>
    </location>
</feature>
<feature type="transmembrane region" description="Helical" evidence="7">
    <location>
        <begin position="188"/>
        <end position="206"/>
    </location>
</feature>
<feature type="transmembrane region" description="Helical" evidence="7">
    <location>
        <begin position="222"/>
        <end position="241"/>
    </location>
</feature>
<evidence type="ECO:0000256" key="2">
    <source>
        <dbReference type="ARBA" id="ARBA00007400"/>
    </source>
</evidence>
<keyword evidence="11" id="KW-1185">Reference proteome</keyword>
<keyword evidence="9" id="KW-0012">Acyltransferase</keyword>
<dbReference type="AlphaFoldDB" id="A0A376H461"/>
<name>A0A376H461_ENTGA</name>
<keyword evidence="3" id="KW-1003">Cell membrane</keyword>
<dbReference type="InterPro" id="IPR002656">
    <property type="entry name" value="Acyl_transf_3_dom"/>
</dbReference>
<feature type="transmembrane region" description="Helical" evidence="7">
    <location>
        <begin position="42"/>
        <end position="61"/>
    </location>
</feature>
<dbReference type="GO" id="GO:0005886">
    <property type="term" value="C:plasma membrane"/>
    <property type="evidence" value="ECO:0007669"/>
    <property type="project" value="UniProtKB-SubCell"/>
</dbReference>
<evidence type="ECO:0000256" key="6">
    <source>
        <dbReference type="ARBA" id="ARBA00023136"/>
    </source>
</evidence>
<proteinExistence type="inferred from homology"/>
<keyword evidence="4 7" id="KW-0812">Transmembrane</keyword>
<feature type="transmembrane region" description="Helical" evidence="7">
    <location>
        <begin position="306"/>
        <end position="327"/>
    </location>
</feature>
<comment type="similarity">
    <text evidence="2">Belongs to the acyltransferase 3 family.</text>
</comment>
<dbReference type="GO" id="GO:0016413">
    <property type="term" value="F:O-acetyltransferase activity"/>
    <property type="evidence" value="ECO:0007669"/>
    <property type="project" value="TreeGrafter"/>
</dbReference>
<feature type="transmembrane region" description="Helical" evidence="7">
    <location>
        <begin position="12"/>
        <end position="30"/>
    </location>
</feature>
<dbReference type="Pfam" id="PF01757">
    <property type="entry name" value="Acyl_transf_3"/>
    <property type="match status" value="1"/>
</dbReference>
<evidence type="ECO:0000256" key="4">
    <source>
        <dbReference type="ARBA" id="ARBA00022692"/>
    </source>
</evidence>
<feature type="transmembrane region" description="Helical" evidence="7">
    <location>
        <begin position="149"/>
        <end position="168"/>
    </location>
</feature>
<accession>A0A376H461</accession>
<evidence type="ECO:0000259" key="8">
    <source>
        <dbReference type="Pfam" id="PF01757"/>
    </source>
</evidence>
<evidence type="ECO:0000313" key="10">
    <source>
        <dbReference type="EMBL" id="STD84400.1"/>
    </source>
</evidence>
<dbReference type="EC" id="5.1.1.-" evidence="10"/>
<reference evidence="10 11" key="1">
    <citation type="submission" date="2018-06" db="EMBL/GenBank/DDBJ databases">
        <authorList>
            <consortium name="Pathogen Informatics"/>
            <person name="Doyle S."/>
        </authorList>
    </citation>
    <scope>NUCLEOTIDE SEQUENCE [LARGE SCALE GENOMIC DNA]</scope>
    <source>
        <strain evidence="10 11">NCTC12360</strain>
    </source>
</reference>
<evidence type="ECO:0000256" key="5">
    <source>
        <dbReference type="ARBA" id="ARBA00022989"/>
    </source>
</evidence>
<feature type="transmembrane region" description="Helical" evidence="7">
    <location>
        <begin position="367"/>
        <end position="389"/>
    </location>
</feature>
<dbReference type="GeneID" id="93222939"/>
<comment type="subcellular location">
    <subcellularLocation>
        <location evidence="1">Cell membrane</location>
        <topology evidence="1">Multi-pass membrane protein</topology>
    </subcellularLocation>
</comment>
<dbReference type="EMBL" id="JARPZN010000014">
    <property type="protein sequence ID" value="MDT2691436.1"/>
    <property type="molecule type" value="Genomic_DNA"/>
</dbReference>
<protein>
    <submittedName>
        <fullName evidence="9">Acyltransferase</fullName>
    </submittedName>
    <submittedName>
        <fullName evidence="10">Alanine racemase</fullName>
        <ecNumber evidence="10">5.1.1.-</ecNumber>
    </submittedName>
</protein>
<dbReference type="Proteomes" id="UP000254807">
    <property type="component" value="Unassembled WGS sequence"/>
</dbReference>
<dbReference type="RefSeq" id="WP_021150649.1">
    <property type="nucleotide sequence ID" value="NZ_BTSN01000004.1"/>
</dbReference>
<gene>
    <name evidence="10" type="primary">vanT_2</name>
    <name evidence="10" type="ORF">NCTC12360_02937</name>
    <name evidence="9" type="ORF">P7E30_14765</name>
</gene>
<evidence type="ECO:0000256" key="1">
    <source>
        <dbReference type="ARBA" id="ARBA00004651"/>
    </source>
</evidence>
<keyword evidence="6 7" id="KW-0472">Membrane</keyword>
<organism evidence="10 11">
    <name type="scientific">Enterococcus gallinarum</name>
    <dbReference type="NCBI Taxonomy" id="1353"/>
    <lineage>
        <taxon>Bacteria</taxon>
        <taxon>Bacillati</taxon>
        <taxon>Bacillota</taxon>
        <taxon>Bacilli</taxon>
        <taxon>Lactobacillales</taxon>
        <taxon>Enterococcaceae</taxon>
        <taxon>Enterococcus</taxon>
    </lineage>
</organism>
<dbReference type="GO" id="GO:0009246">
    <property type="term" value="P:enterobacterial common antigen biosynthetic process"/>
    <property type="evidence" value="ECO:0007669"/>
    <property type="project" value="TreeGrafter"/>
</dbReference>
<evidence type="ECO:0000256" key="3">
    <source>
        <dbReference type="ARBA" id="ARBA00022475"/>
    </source>
</evidence>
<feature type="transmembrane region" description="Helical" evidence="7">
    <location>
        <begin position="247"/>
        <end position="264"/>
    </location>
</feature>
<feature type="transmembrane region" description="Helical" evidence="7">
    <location>
        <begin position="339"/>
        <end position="361"/>
    </location>
</feature>
<evidence type="ECO:0000256" key="7">
    <source>
        <dbReference type="SAM" id="Phobius"/>
    </source>
</evidence>
<keyword evidence="10" id="KW-0413">Isomerase</keyword>
<dbReference type="Proteomes" id="UP001183682">
    <property type="component" value="Unassembled WGS sequence"/>
</dbReference>
<evidence type="ECO:0000313" key="9">
    <source>
        <dbReference type="EMBL" id="MDT2691436.1"/>
    </source>
</evidence>
<feature type="domain" description="Acyltransferase 3" evidence="8">
    <location>
        <begin position="8"/>
        <end position="323"/>
    </location>
</feature>
<dbReference type="PANTHER" id="PTHR40074:SF2">
    <property type="entry name" value="O-ACETYLTRANSFERASE WECH"/>
    <property type="match status" value="1"/>
</dbReference>
<feature type="transmembrane region" description="Helical" evidence="7">
    <location>
        <begin position="125"/>
        <end position="142"/>
    </location>
</feature>